<organism evidence="2 3">
    <name type="scientific">Corynebacterium canis</name>
    <dbReference type="NCBI Taxonomy" id="679663"/>
    <lineage>
        <taxon>Bacteria</taxon>
        <taxon>Bacillati</taxon>
        <taxon>Actinomycetota</taxon>
        <taxon>Actinomycetes</taxon>
        <taxon>Mycobacteriales</taxon>
        <taxon>Corynebacteriaceae</taxon>
        <taxon>Corynebacterium</taxon>
    </lineage>
</organism>
<comment type="caution">
    <text evidence="2">The sequence shown here is derived from an EMBL/GenBank/DDBJ whole genome shotgun (WGS) entry which is preliminary data.</text>
</comment>
<reference evidence="2 3" key="1">
    <citation type="submission" date="2019-08" db="EMBL/GenBank/DDBJ databases">
        <authorList>
            <person name="Lei W."/>
        </authorList>
    </citation>
    <scope>NUCLEOTIDE SEQUENCE [LARGE SCALE GENOMIC DNA]</scope>
    <source>
        <strain evidence="2 3">CCUG 58627</strain>
    </source>
</reference>
<evidence type="ECO:0000313" key="3">
    <source>
        <dbReference type="Proteomes" id="UP000320791"/>
    </source>
</evidence>
<keyword evidence="3" id="KW-1185">Reference proteome</keyword>
<dbReference type="Pfam" id="PF13569">
    <property type="entry name" value="DUF4132"/>
    <property type="match status" value="1"/>
</dbReference>
<accession>A0A5C5UTS6</accession>
<dbReference type="AlphaFoldDB" id="A0A5C5UTS6"/>
<feature type="domain" description="DUF4132" evidence="1">
    <location>
        <begin position="31"/>
        <end position="206"/>
    </location>
</feature>
<dbReference type="Proteomes" id="UP000320791">
    <property type="component" value="Unassembled WGS sequence"/>
</dbReference>
<sequence length="288" mass="31740">MADTTEEGWIDAGTYSFKLEDGNILARNAKGKLLKTVPAKAKRLEQFEQLDGLRVFLAQHEEQCLEFVRRWFLESLPVPLSVICSVWPDPAWRKFLNDVIVSDGQVTGFLRAADDAGIQIVDLDGESTTIPYSDSATVLIQHPAIMEDLEDWREFAVELGVTQGLDQLFRDVYLKPADADGRLAAVTAYSNGKYSRAATLIGRSRGAGFKVTLNSVSIDVREDGETVTATLEISAWSMDDSASLGRLTFAKGYQSLAAEDVGPIAWSEGIRMCEFVYAGRSVEKQEGE</sequence>
<name>A0A5C5UTS6_9CORY</name>
<dbReference type="EMBL" id="VOHM01000002">
    <property type="protein sequence ID" value="TWT28900.1"/>
    <property type="molecule type" value="Genomic_DNA"/>
</dbReference>
<evidence type="ECO:0000313" key="2">
    <source>
        <dbReference type="EMBL" id="TWT28900.1"/>
    </source>
</evidence>
<dbReference type="RefSeq" id="WP_146323355.1">
    <property type="nucleotide sequence ID" value="NZ_BAABLR010000075.1"/>
</dbReference>
<gene>
    <name evidence="2" type="ORF">FRX94_01550</name>
</gene>
<dbReference type="InterPro" id="IPR025406">
    <property type="entry name" value="DUF4132"/>
</dbReference>
<dbReference type="OrthoDB" id="4518949at2"/>
<proteinExistence type="predicted"/>
<evidence type="ECO:0000259" key="1">
    <source>
        <dbReference type="Pfam" id="PF13569"/>
    </source>
</evidence>
<protein>
    <submittedName>
        <fullName evidence="2">DUF4132 domain-containing protein</fullName>
    </submittedName>
</protein>